<evidence type="ECO:0000256" key="1">
    <source>
        <dbReference type="SAM" id="MobiDB-lite"/>
    </source>
</evidence>
<dbReference type="AlphaFoldDB" id="A0A183TTH4"/>
<feature type="compositionally biased region" description="Low complexity" evidence="1">
    <location>
        <begin position="49"/>
        <end position="69"/>
    </location>
</feature>
<name>A0A183TTH4_SCHSO</name>
<reference evidence="2" key="1">
    <citation type="submission" date="2016-06" db="UniProtKB">
        <authorList>
            <consortium name="WormBaseParasite"/>
        </authorList>
    </citation>
    <scope>IDENTIFICATION</scope>
</reference>
<accession>A0A183TTH4</accession>
<feature type="compositionally biased region" description="Polar residues" evidence="1">
    <location>
        <begin position="23"/>
        <end position="34"/>
    </location>
</feature>
<protein>
    <submittedName>
        <fullName evidence="2">Uncharacterized protein</fullName>
    </submittedName>
</protein>
<sequence length="161" mass="17302">LETTLSLSLSNPTFSYPPPPTLASFSESASTVTVETEPKGAYPQTQPCLSPLASPEPVSSPPSAVAGATTSPLVDQLPCQLAYAPASLDNLLDWLLLDQLGSSSRSSSQSERTDCPLGPTFTIYLMFRAICRQCDRWDSLEANKATTDKVIQPVWSLTVYC</sequence>
<organism evidence="2">
    <name type="scientific">Schistocephalus solidus</name>
    <name type="common">Tapeworm</name>
    <dbReference type="NCBI Taxonomy" id="70667"/>
    <lineage>
        <taxon>Eukaryota</taxon>
        <taxon>Metazoa</taxon>
        <taxon>Spiralia</taxon>
        <taxon>Lophotrochozoa</taxon>
        <taxon>Platyhelminthes</taxon>
        <taxon>Cestoda</taxon>
        <taxon>Eucestoda</taxon>
        <taxon>Diphyllobothriidea</taxon>
        <taxon>Diphyllobothriidae</taxon>
        <taxon>Schistocephalus</taxon>
    </lineage>
</organism>
<feature type="region of interest" description="Disordered" evidence="1">
    <location>
        <begin position="1"/>
        <end position="69"/>
    </location>
</feature>
<evidence type="ECO:0000313" key="2">
    <source>
        <dbReference type="WBParaSite" id="SSLN_0002050701-mRNA-1"/>
    </source>
</evidence>
<proteinExistence type="predicted"/>
<feature type="compositionally biased region" description="Polar residues" evidence="1">
    <location>
        <begin position="1"/>
        <end position="14"/>
    </location>
</feature>
<dbReference type="WBParaSite" id="SSLN_0002050701-mRNA-1">
    <property type="protein sequence ID" value="SSLN_0002050701-mRNA-1"/>
    <property type="gene ID" value="SSLN_0002050701"/>
</dbReference>